<evidence type="ECO:0000313" key="2">
    <source>
        <dbReference type="EMBL" id="KFD45895.1"/>
    </source>
</evidence>
<feature type="region of interest" description="Disordered" evidence="1">
    <location>
        <begin position="1"/>
        <end position="30"/>
    </location>
</feature>
<protein>
    <submittedName>
        <fullName evidence="2">Uncharacterized protein</fullName>
    </submittedName>
</protein>
<evidence type="ECO:0000256" key="1">
    <source>
        <dbReference type="SAM" id="MobiDB-lite"/>
    </source>
</evidence>
<organism evidence="2 3">
    <name type="scientific">Trichuris suis</name>
    <name type="common">pig whipworm</name>
    <dbReference type="NCBI Taxonomy" id="68888"/>
    <lineage>
        <taxon>Eukaryota</taxon>
        <taxon>Metazoa</taxon>
        <taxon>Ecdysozoa</taxon>
        <taxon>Nematoda</taxon>
        <taxon>Enoplea</taxon>
        <taxon>Dorylaimia</taxon>
        <taxon>Trichinellida</taxon>
        <taxon>Trichuridae</taxon>
        <taxon>Trichuris</taxon>
    </lineage>
</organism>
<name>A0A085LLP9_9BILA</name>
<reference evidence="2 3" key="1">
    <citation type="journal article" date="2014" name="Nat. Genet.">
        <title>Genome and transcriptome of the porcine whipworm Trichuris suis.</title>
        <authorList>
            <person name="Jex A.R."/>
            <person name="Nejsum P."/>
            <person name="Schwarz E.M."/>
            <person name="Hu L."/>
            <person name="Young N.D."/>
            <person name="Hall R.S."/>
            <person name="Korhonen P.K."/>
            <person name="Liao S."/>
            <person name="Thamsborg S."/>
            <person name="Xia J."/>
            <person name="Xu P."/>
            <person name="Wang S."/>
            <person name="Scheerlinck J.P."/>
            <person name="Hofmann A."/>
            <person name="Sternberg P.W."/>
            <person name="Wang J."/>
            <person name="Gasser R.B."/>
        </authorList>
    </citation>
    <scope>NUCLEOTIDE SEQUENCE [LARGE SCALE GENOMIC DNA]</scope>
    <source>
        <strain evidence="2">DCEP-RM93M</strain>
    </source>
</reference>
<gene>
    <name evidence="2" type="ORF">M513_13233</name>
</gene>
<sequence>MPNSTTESRQRREEESRTKVSVQNAKPPPEWPRRCCRYAPGKQPRGGGFSASLLPSWTLNRALSTVRLGIDGVQRSALVDRGCSMCVAHVGSCKSWRKRRVSMITVDGKEWRCRGYGVVCLESAASGRVTVVVILADMQPLGFDFILGMNGITAIGGVSIDGERRVRFGGEDDVRPRRAFLDRRLEMVGRRRAAVLKNYVGEHPPAARARAQYEEEDQPDQAPYPVGDKVWVRPPDVRCDSEYQSGTITASLPRHAVYVDGPATQKTSMMIWPGQAQRGWLPWTRTTKLVKARRGARPDFGRPARCTAVIHENQGGVCQRYLHRHPSERGQNPSARARPLNRRENLTSTS</sequence>
<evidence type="ECO:0000313" key="3">
    <source>
        <dbReference type="Proteomes" id="UP000030764"/>
    </source>
</evidence>
<accession>A0A085LLP9</accession>
<dbReference type="AlphaFoldDB" id="A0A085LLP9"/>
<feature type="compositionally biased region" description="Basic and acidic residues" evidence="1">
    <location>
        <begin position="8"/>
        <end position="18"/>
    </location>
</feature>
<keyword evidence="3" id="KW-1185">Reference proteome</keyword>
<dbReference type="Proteomes" id="UP000030764">
    <property type="component" value="Unassembled WGS sequence"/>
</dbReference>
<proteinExistence type="predicted"/>
<dbReference type="EMBL" id="KL363412">
    <property type="protein sequence ID" value="KFD45895.1"/>
    <property type="molecule type" value="Genomic_DNA"/>
</dbReference>
<feature type="region of interest" description="Disordered" evidence="1">
    <location>
        <begin position="324"/>
        <end position="350"/>
    </location>
</feature>
<feature type="compositionally biased region" description="Basic and acidic residues" evidence="1">
    <location>
        <begin position="341"/>
        <end position="350"/>
    </location>
</feature>